<keyword evidence="2" id="KW-1185">Reference proteome</keyword>
<accession>A0ABY6UF28</accession>
<reference evidence="1 2" key="1">
    <citation type="submission" date="2019-06" db="EMBL/GenBank/DDBJ databases">
        <authorList>
            <person name="Broberg M."/>
        </authorList>
    </citation>
    <scope>NUCLEOTIDE SEQUENCE [LARGE SCALE GENOMIC DNA]</scope>
</reference>
<organism evidence="1 2">
    <name type="scientific">Bionectria ochroleuca</name>
    <name type="common">Gliocladium roseum</name>
    <dbReference type="NCBI Taxonomy" id="29856"/>
    <lineage>
        <taxon>Eukaryota</taxon>
        <taxon>Fungi</taxon>
        <taxon>Dikarya</taxon>
        <taxon>Ascomycota</taxon>
        <taxon>Pezizomycotina</taxon>
        <taxon>Sordariomycetes</taxon>
        <taxon>Hypocreomycetidae</taxon>
        <taxon>Hypocreales</taxon>
        <taxon>Bionectriaceae</taxon>
        <taxon>Clonostachys</taxon>
    </lineage>
</organism>
<sequence>MSCAGRITYMIVPFRKVLWLENLRNPFATDRSLDSWDERLHGLANDLVSMTEIVLDCSHGQNDLHSWKCVLLGRDSTADCLEESVYYALIIRPVIAVGSSEYERVGVGRLRHSQISPQTQDVTII</sequence>
<protein>
    <recommendedName>
        <fullName evidence="3">tRNA(Phe) 7-((3-amino-3-carboxypropyl)-4-demethylwyosine(37)-N(4))-methyltransferase</fullName>
    </recommendedName>
</protein>
<evidence type="ECO:0000313" key="1">
    <source>
        <dbReference type="EMBL" id="VUC28466.1"/>
    </source>
</evidence>
<evidence type="ECO:0000313" key="2">
    <source>
        <dbReference type="Proteomes" id="UP000766486"/>
    </source>
</evidence>
<proteinExistence type="predicted"/>
<gene>
    <name evidence="1" type="ORF">CLO192961_LOCUS236015</name>
</gene>
<name>A0ABY6UF28_BIOOC</name>
<evidence type="ECO:0008006" key="3">
    <source>
        <dbReference type="Google" id="ProtNLM"/>
    </source>
</evidence>
<dbReference type="EMBL" id="CABFNS010000785">
    <property type="protein sequence ID" value="VUC28466.1"/>
    <property type="molecule type" value="Genomic_DNA"/>
</dbReference>
<comment type="caution">
    <text evidence="1">The sequence shown here is derived from an EMBL/GenBank/DDBJ whole genome shotgun (WGS) entry which is preliminary data.</text>
</comment>
<dbReference type="Proteomes" id="UP000766486">
    <property type="component" value="Unassembled WGS sequence"/>
</dbReference>